<protein>
    <submittedName>
        <fullName evidence="4">Amidohydrolase</fullName>
    </submittedName>
</protein>
<feature type="active site" description="Proton acceptor" evidence="2">
    <location>
        <position position="48"/>
    </location>
</feature>
<dbReference type="RefSeq" id="WP_192750072.1">
    <property type="nucleotide sequence ID" value="NZ_BAABJL010000206.1"/>
</dbReference>
<dbReference type="PANTHER" id="PTHR43674:SF2">
    <property type="entry name" value="BETA-UREIDOPROPIONASE"/>
    <property type="match status" value="1"/>
</dbReference>
<reference evidence="4" key="1">
    <citation type="submission" date="2020-10" db="EMBL/GenBank/DDBJ databases">
        <title>Sequencing the genomes of 1000 actinobacteria strains.</title>
        <authorList>
            <person name="Klenk H.-P."/>
        </authorList>
    </citation>
    <scope>NUCLEOTIDE SEQUENCE</scope>
    <source>
        <strain evidence="4">DSM 45354</strain>
    </source>
</reference>
<keyword evidence="1" id="KW-0378">Hydrolase</keyword>
<evidence type="ECO:0000313" key="4">
    <source>
        <dbReference type="EMBL" id="MBE1605844.1"/>
    </source>
</evidence>
<accession>A0A927MSH9</accession>
<evidence type="ECO:0000256" key="1">
    <source>
        <dbReference type="ARBA" id="ARBA00022801"/>
    </source>
</evidence>
<dbReference type="Pfam" id="PF00795">
    <property type="entry name" value="CN_hydrolase"/>
    <property type="match status" value="1"/>
</dbReference>
<feature type="domain" description="CN hydrolase" evidence="3">
    <location>
        <begin position="4"/>
        <end position="255"/>
    </location>
</feature>
<dbReference type="PROSITE" id="PS50263">
    <property type="entry name" value="CN_HYDROLASE"/>
    <property type="match status" value="1"/>
</dbReference>
<dbReference type="GO" id="GO:0000257">
    <property type="term" value="F:nitrilase activity"/>
    <property type="evidence" value="ECO:0007669"/>
    <property type="project" value="UniProtKB-ARBA"/>
</dbReference>
<keyword evidence="5" id="KW-1185">Reference proteome</keyword>
<dbReference type="EMBL" id="JADBEM010000001">
    <property type="protein sequence ID" value="MBE1605844.1"/>
    <property type="molecule type" value="Genomic_DNA"/>
</dbReference>
<name>A0A927MSH9_9ACTN</name>
<evidence type="ECO:0000256" key="2">
    <source>
        <dbReference type="PROSITE-ProRule" id="PRU10139"/>
    </source>
</evidence>
<dbReference type="PANTHER" id="PTHR43674">
    <property type="entry name" value="NITRILASE C965.09-RELATED"/>
    <property type="match status" value="1"/>
</dbReference>
<comment type="caution">
    <text evidence="4">The sequence shown here is derived from an EMBL/GenBank/DDBJ whole genome shotgun (WGS) entry which is preliminary data.</text>
</comment>
<dbReference type="PROSITE" id="PS00920">
    <property type="entry name" value="NITRIL_CHT_1"/>
    <property type="match status" value="1"/>
</dbReference>
<dbReference type="AlphaFoldDB" id="A0A927MSH9"/>
<dbReference type="SUPFAM" id="SSF56317">
    <property type="entry name" value="Carbon-nitrogen hydrolase"/>
    <property type="match status" value="1"/>
</dbReference>
<gene>
    <name evidence="4" type="ORF">HEB94_002692</name>
</gene>
<evidence type="ECO:0000259" key="3">
    <source>
        <dbReference type="PROSITE" id="PS50263"/>
    </source>
</evidence>
<dbReference type="Gene3D" id="3.60.110.10">
    <property type="entry name" value="Carbon-nitrogen hydrolase"/>
    <property type="match status" value="1"/>
</dbReference>
<dbReference type="InterPro" id="IPR003010">
    <property type="entry name" value="C-N_Hydrolase"/>
</dbReference>
<evidence type="ECO:0000313" key="5">
    <source>
        <dbReference type="Proteomes" id="UP000638648"/>
    </source>
</evidence>
<dbReference type="GO" id="GO:0016811">
    <property type="term" value="F:hydrolase activity, acting on carbon-nitrogen (but not peptide) bonds, in linear amides"/>
    <property type="evidence" value="ECO:0007669"/>
    <property type="project" value="TreeGrafter"/>
</dbReference>
<dbReference type="InterPro" id="IPR036526">
    <property type="entry name" value="C-N_Hydrolase_sf"/>
</dbReference>
<dbReference type="InterPro" id="IPR050345">
    <property type="entry name" value="Aliph_Amidase/BUP"/>
</dbReference>
<dbReference type="Proteomes" id="UP000638648">
    <property type="component" value="Unassembled WGS sequence"/>
</dbReference>
<organism evidence="4 5">
    <name type="scientific">Actinopolymorpha pittospori</name>
    <dbReference type="NCBI Taxonomy" id="648752"/>
    <lineage>
        <taxon>Bacteria</taxon>
        <taxon>Bacillati</taxon>
        <taxon>Actinomycetota</taxon>
        <taxon>Actinomycetes</taxon>
        <taxon>Propionibacteriales</taxon>
        <taxon>Actinopolymorphaceae</taxon>
        <taxon>Actinopolymorpha</taxon>
    </lineage>
</organism>
<sequence>MAVLRIAVAQGVGTNSPDAESIREQGRRVRELMGLAAEGGARLLLFTEGALSGYPGKRLMSSDPDRLAESDWSRVDWQVLAAERQQTIERAGQLGLWTVVGSVHRESDSGRPFNSLYVISDVGVVEARYDKRYLSNTESSFMYAAGDHTTIFSVDGMRFGCALCIEARLPEVFVEYESLGADCVLLASYSDGPAAESLDDRRPLAHALLTDMWIAFAVPGTAPESVTSGVAAPDRWLARGRADGTPQVVFADLDPDDRAVHAGYDRGRPWRARHREAGSTRKA</sequence>
<proteinExistence type="predicted"/>
<dbReference type="InterPro" id="IPR000132">
    <property type="entry name" value="Nitrilase/CN_hydratase_CS"/>
</dbReference>
<dbReference type="CDD" id="cd07197">
    <property type="entry name" value="nitrilase"/>
    <property type="match status" value="1"/>
</dbReference>